<evidence type="ECO:0008006" key="3">
    <source>
        <dbReference type="Google" id="ProtNLM"/>
    </source>
</evidence>
<dbReference type="Gene3D" id="3.30.40.220">
    <property type="match status" value="1"/>
</dbReference>
<dbReference type="OrthoDB" id="839292at2"/>
<dbReference type="PATRIC" id="fig|926562.3.peg.3436"/>
<dbReference type="EMBL" id="CP003156">
    <property type="protein sequence ID" value="AEV34365.1"/>
    <property type="molecule type" value="Genomic_DNA"/>
</dbReference>
<evidence type="ECO:0000313" key="1">
    <source>
        <dbReference type="EMBL" id="AEV34365.1"/>
    </source>
</evidence>
<dbReference type="KEGG" id="oho:Oweho_3416"/>
<name>G8R5P9_OWEHD</name>
<accession>G8R5P9</accession>
<dbReference type="eggNOG" id="COG1403">
    <property type="taxonomic scope" value="Bacteria"/>
</dbReference>
<dbReference type="Proteomes" id="UP000005631">
    <property type="component" value="Chromosome"/>
</dbReference>
<dbReference type="AlphaFoldDB" id="G8R5P9"/>
<dbReference type="HOGENOM" id="CLU_1650440_0_0_10"/>
<proteinExistence type="predicted"/>
<keyword evidence="2" id="KW-1185">Reference proteome</keyword>
<reference evidence="1 2" key="1">
    <citation type="journal article" date="2012" name="Stand. Genomic Sci.">
        <title>Genome sequence of the orange-pigmented seawater bacterium Owenweeksia hongkongensis type strain (UST20020801(T)).</title>
        <authorList>
            <person name="Riedel T."/>
            <person name="Held B."/>
            <person name="Nolan M."/>
            <person name="Lucas S."/>
            <person name="Lapidus A."/>
            <person name="Tice H."/>
            <person name="Del Rio T.G."/>
            <person name="Cheng J.F."/>
            <person name="Han C."/>
            <person name="Tapia R."/>
            <person name="Goodwin L.A."/>
            <person name="Pitluck S."/>
            <person name="Liolios K."/>
            <person name="Mavromatis K."/>
            <person name="Pagani I."/>
            <person name="Ivanova N."/>
            <person name="Mikhailova N."/>
            <person name="Pati A."/>
            <person name="Chen A."/>
            <person name="Palaniappan K."/>
            <person name="Rohde M."/>
            <person name="Tindall B.J."/>
            <person name="Detter J.C."/>
            <person name="Goker M."/>
            <person name="Woyke T."/>
            <person name="Bristow J."/>
            <person name="Eisen J.A."/>
            <person name="Markowitz V."/>
            <person name="Hugenholtz P."/>
            <person name="Klenk H.P."/>
            <person name="Kyrpides N.C."/>
        </authorList>
    </citation>
    <scope>NUCLEOTIDE SEQUENCE</scope>
    <source>
        <strain evidence="2">DSM 17368 / JCM 12287 / NRRL B-23963</strain>
    </source>
</reference>
<dbReference type="RefSeq" id="WP_014203712.1">
    <property type="nucleotide sequence ID" value="NC_016599.1"/>
</dbReference>
<sequence>MTKDQETFLYRALIKGDKYADIASDLDLPSKTLSIWWEELKPQREHIAEIRTRWKAKCQDLPYEEFRDWYESTPKQCHYCKMTEGHMKQLWEKYPELTKRSRGKKLEIERLAPNEVYDNTKNLVFSCYWCNNAKTDTFTSAEFKKVGKVFQEIWKKRLDA</sequence>
<organism evidence="1 2">
    <name type="scientific">Owenweeksia hongkongensis (strain DSM 17368 / CIP 108786 / JCM 12287 / NRRL B-23963 / UST20020801)</name>
    <dbReference type="NCBI Taxonomy" id="926562"/>
    <lineage>
        <taxon>Bacteria</taxon>
        <taxon>Pseudomonadati</taxon>
        <taxon>Bacteroidota</taxon>
        <taxon>Flavobacteriia</taxon>
        <taxon>Flavobacteriales</taxon>
        <taxon>Owenweeksiaceae</taxon>
        <taxon>Owenweeksia</taxon>
    </lineage>
</organism>
<gene>
    <name evidence="1" type="ordered locus">Oweho_3416</name>
</gene>
<evidence type="ECO:0000313" key="2">
    <source>
        <dbReference type="Proteomes" id="UP000005631"/>
    </source>
</evidence>
<protein>
    <recommendedName>
        <fullName evidence="3">HNH endonuclease</fullName>
    </recommendedName>
</protein>
<dbReference type="STRING" id="926562.Oweho_3416"/>